<dbReference type="KEGG" id="tpx:Turpa_2682"/>
<dbReference type="STRING" id="869212.Turpa_2682"/>
<dbReference type="EMBL" id="CP002959">
    <property type="protein sequence ID" value="AFM13321.1"/>
    <property type="molecule type" value="Genomic_DNA"/>
</dbReference>
<dbReference type="RefSeq" id="WP_014803823.1">
    <property type="nucleotide sequence ID" value="NC_018020.1"/>
</dbReference>
<reference evidence="3 4" key="1">
    <citation type="submission" date="2012-06" db="EMBL/GenBank/DDBJ databases">
        <title>The complete chromosome of genome of Turneriella parva DSM 21527.</title>
        <authorList>
            <consortium name="US DOE Joint Genome Institute (JGI-PGF)"/>
            <person name="Lucas S."/>
            <person name="Han J."/>
            <person name="Lapidus A."/>
            <person name="Bruce D."/>
            <person name="Goodwin L."/>
            <person name="Pitluck S."/>
            <person name="Peters L."/>
            <person name="Kyrpides N."/>
            <person name="Mavromatis K."/>
            <person name="Ivanova N."/>
            <person name="Mikhailova N."/>
            <person name="Chertkov O."/>
            <person name="Detter J.C."/>
            <person name="Tapia R."/>
            <person name="Han C."/>
            <person name="Land M."/>
            <person name="Hauser L."/>
            <person name="Markowitz V."/>
            <person name="Cheng J.-F."/>
            <person name="Hugenholtz P."/>
            <person name="Woyke T."/>
            <person name="Wu D."/>
            <person name="Gronow S."/>
            <person name="Wellnitz S."/>
            <person name="Brambilla E."/>
            <person name="Klenk H.-P."/>
            <person name="Eisen J.A."/>
        </authorList>
    </citation>
    <scope>NUCLEOTIDE SEQUENCE [LARGE SCALE GENOMIC DNA]</scope>
    <source>
        <strain evidence="4">ATCC BAA-1111 / DSM 21527 / NCTC 11395 / H</strain>
    </source>
</reference>
<evidence type="ECO:0000313" key="4">
    <source>
        <dbReference type="Proteomes" id="UP000006048"/>
    </source>
</evidence>
<proteinExistence type="predicted"/>
<gene>
    <name evidence="3" type="ordered locus">Turpa_2682</name>
</gene>
<dbReference type="OrthoDB" id="6369291at2"/>
<sequence>MSETELSLIAVCIALTGIGMTFFAILGLRQSEQRLRAVRLQALALRLQLQTRELNKTLIAENAKLVARGIDQGSLFIETGHRVVSEVTFGLLRLFPATRGRAQQIKETHNAISQGIYGAFREINRHVGGSIAEGIKNSKAPGKKLSAGLSEKRRNRKARKTRSQS</sequence>
<keyword evidence="4" id="KW-1185">Reference proteome</keyword>
<protein>
    <submittedName>
        <fullName evidence="3">Uncharacterized protein</fullName>
    </submittedName>
</protein>
<dbReference type="AlphaFoldDB" id="I4B7R4"/>
<evidence type="ECO:0000313" key="3">
    <source>
        <dbReference type="EMBL" id="AFM13321.1"/>
    </source>
</evidence>
<name>I4B7R4_TURPD</name>
<feature type="transmembrane region" description="Helical" evidence="2">
    <location>
        <begin position="6"/>
        <end position="28"/>
    </location>
</feature>
<organism evidence="3 4">
    <name type="scientific">Turneriella parva (strain ATCC BAA-1111 / DSM 21527 / NCTC 11395 / H)</name>
    <name type="common">Leptospira parva</name>
    <dbReference type="NCBI Taxonomy" id="869212"/>
    <lineage>
        <taxon>Bacteria</taxon>
        <taxon>Pseudomonadati</taxon>
        <taxon>Spirochaetota</taxon>
        <taxon>Spirochaetia</taxon>
        <taxon>Leptospirales</taxon>
        <taxon>Leptospiraceae</taxon>
        <taxon>Turneriella</taxon>
    </lineage>
</organism>
<keyword evidence="2" id="KW-1133">Transmembrane helix</keyword>
<keyword evidence="2" id="KW-0812">Transmembrane</keyword>
<feature type="compositionally biased region" description="Basic residues" evidence="1">
    <location>
        <begin position="153"/>
        <end position="165"/>
    </location>
</feature>
<feature type="region of interest" description="Disordered" evidence="1">
    <location>
        <begin position="134"/>
        <end position="165"/>
    </location>
</feature>
<evidence type="ECO:0000256" key="1">
    <source>
        <dbReference type="SAM" id="MobiDB-lite"/>
    </source>
</evidence>
<dbReference type="Proteomes" id="UP000006048">
    <property type="component" value="Chromosome"/>
</dbReference>
<evidence type="ECO:0000256" key="2">
    <source>
        <dbReference type="SAM" id="Phobius"/>
    </source>
</evidence>
<accession>I4B7R4</accession>
<keyword evidence="2" id="KW-0472">Membrane</keyword>
<dbReference type="HOGENOM" id="CLU_1610058_0_0_12"/>